<evidence type="ECO:0000256" key="1">
    <source>
        <dbReference type="ARBA" id="ARBA00004141"/>
    </source>
</evidence>
<feature type="domain" description="ABC transmembrane type-2" evidence="6">
    <location>
        <begin position="19"/>
        <end position="243"/>
    </location>
</feature>
<comment type="caution">
    <text evidence="7">The sequence shown here is derived from an EMBL/GenBank/DDBJ whole genome shotgun (WGS) entry which is preliminary data.</text>
</comment>
<dbReference type="InterPro" id="IPR047817">
    <property type="entry name" value="ABC2_TM_bact-type"/>
</dbReference>
<dbReference type="Pfam" id="PF01061">
    <property type="entry name" value="ABC2_membrane"/>
    <property type="match status" value="1"/>
</dbReference>
<dbReference type="InterPro" id="IPR013525">
    <property type="entry name" value="ABC2_TM"/>
</dbReference>
<dbReference type="PANTHER" id="PTHR43027:SF1">
    <property type="entry name" value="DOXORUBICIN RESISTANCE ABC TRANSPORTER PERMEASE PROTEIN DRRC-RELATED"/>
    <property type="match status" value="1"/>
</dbReference>
<proteinExistence type="inferred from homology"/>
<dbReference type="Proteomes" id="UP001623592">
    <property type="component" value="Unassembled WGS sequence"/>
</dbReference>
<keyword evidence="5" id="KW-0813">Transport</keyword>
<dbReference type="InterPro" id="IPR000412">
    <property type="entry name" value="ABC_2_transport"/>
</dbReference>
<keyword evidence="2 5" id="KW-0812">Transmembrane</keyword>
<evidence type="ECO:0000256" key="3">
    <source>
        <dbReference type="ARBA" id="ARBA00022989"/>
    </source>
</evidence>
<feature type="transmembrane region" description="Helical" evidence="5">
    <location>
        <begin position="50"/>
        <end position="74"/>
    </location>
</feature>
<comment type="similarity">
    <text evidence="5">Belongs to the ABC-2 integral membrane protein family.</text>
</comment>
<accession>A0ABW8TDK6</accession>
<name>A0ABW8TDK6_9CLOT</name>
<evidence type="ECO:0000259" key="6">
    <source>
        <dbReference type="PROSITE" id="PS51012"/>
    </source>
</evidence>
<feature type="transmembrane region" description="Helical" evidence="5">
    <location>
        <begin position="165"/>
        <end position="183"/>
    </location>
</feature>
<evidence type="ECO:0000256" key="4">
    <source>
        <dbReference type="ARBA" id="ARBA00023136"/>
    </source>
</evidence>
<dbReference type="PANTHER" id="PTHR43027">
    <property type="entry name" value="DOXORUBICIN RESISTANCE ABC TRANSPORTER PERMEASE PROTEIN DRRC-RELATED"/>
    <property type="match status" value="1"/>
</dbReference>
<evidence type="ECO:0000313" key="7">
    <source>
        <dbReference type="EMBL" id="MFL0250331.1"/>
    </source>
</evidence>
<feature type="transmembrane region" description="Helical" evidence="5">
    <location>
        <begin position="217"/>
        <end position="240"/>
    </location>
</feature>
<dbReference type="PIRSF" id="PIRSF006648">
    <property type="entry name" value="DrrB"/>
    <property type="match status" value="1"/>
</dbReference>
<feature type="transmembrane region" description="Helical" evidence="5">
    <location>
        <begin position="95"/>
        <end position="116"/>
    </location>
</feature>
<dbReference type="EMBL" id="JBJIAA010000005">
    <property type="protein sequence ID" value="MFL0250331.1"/>
    <property type="molecule type" value="Genomic_DNA"/>
</dbReference>
<evidence type="ECO:0000313" key="8">
    <source>
        <dbReference type="Proteomes" id="UP001623592"/>
    </source>
</evidence>
<keyword evidence="8" id="KW-1185">Reference proteome</keyword>
<dbReference type="InterPro" id="IPR052902">
    <property type="entry name" value="ABC-2_transporter"/>
</dbReference>
<keyword evidence="4 5" id="KW-0472">Membrane</keyword>
<protein>
    <recommendedName>
        <fullName evidence="5">Transport permease protein</fullName>
    </recommendedName>
</protein>
<keyword evidence="3 5" id="KW-1133">Transmembrane helix</keyword>
<evidence type="ECO:0000256" key="5">
    <source>
        <dbReference type="RuleBase" id="RU361157"/>
    </source>
</evidence>
<keyword evidence="5" id="KW-1003">Cell membrane</keyword>
<gene>
    <name evidence="7" type="ORF">ACJDT4_07830</name>
</gene>
<feature type="transmembrane region" description="Helical" evidence="5">
    <location>
        <begin position="131"/>
        <end position="153"/>
    </location>
</feature>
<sequence>MNLFKIFKMDFMNTAKNPTLFLCNTVFPLIIILIMGFITKGSYGTKVTSYDYYGVTMTIFFVFNIATTEANTFMEKKIKQGNVRLIYSPTYTSNIFLSKILACSAFAGICYTILMLVEDKVFNIKLGGENFIYVLILILFFIFFMCCFGAFMCCIFKSEEATNKIVAPLLTVFGIFGGMFFPIDSLGSAVQKLSYISPLKWINDCMLKIIYDKDFSMFAPTMAILAVGSIILMLLCKAIFKPEAYI</sequence>
<reference evidence="7 8" key="1">
    <citation type="submission" date="2024-11" db="EMBL/GenBank/DDBJ databases">
        <authorList>
            <person name="Heng Y.C."/>
            <person name="Lim A.C.H."/>
            <person name="Lee J.K.Y."/>
            <person name="Kittelmann S."/>
        </authorList>
    </citation>
    <scope>NUCLEOTIDE SEQUENCE [LARGE SCALE GENOMIC DNA]</scope>
    <source>
        <strain evidence="7 8">WILCCON 0114</strain>
    </source>
</reference>
<dbReference type="RefSeq" id="WP_406786990.1">
    <property type="nucleotide sequence ID" value="NZ_JBJIAA010000005.1"/>
</dbReference>
<comment type="subcellular location">
    <subcellularLocation>
        <location evidence="5">Cell membrane</location>
        <topology evidence="5">Multi-pass membrane protein</topology>
    </subcellularLocation>
    <subcellularLocation>
        <location evidence="1">Membrane</location>
        <topology evidence="1">Multi-pass membrane protein</topology>
    </subcellularLocation>
</comment>
<evidence type="ECO:0000256" key="2">
    <source>
        <dbReference type="ARBA" id="ARBA00022692"/>
    </source>
</evidence>
<organism evidence="7 8">
    <name type="scientific">Clostridium neuense</name>
    <dbReference type="NCBI Taxonomy" id="1728934"/>
    <lineage>
        <taxon>Bacteria</taxon>
        <taxon>Bacillati</taxon>
        <taxon>Bacillota</taxon>
        <taxon>Clostridia</taxon>
        <taxon>Eubacteriales</taxon>
        <taxon>Clostridiaceae</taxon>
        <taxon>Clostridium</taxon>
    </lineage>
</organism>
<feature type="transmembrane region" description="Helical" evidence="5">
    <location>
        <begin position="20"/>
        <end position="38"/>
    </location>
</feature>
<dbReference type="PROSITE" id="PS51012">
    <property type="entry name" value="ABC_TM2"/>
    <property type="match status" value="1"/>
</dbReference>